<name>A0AAE3DFN2_9FIRM</name>
<dbReference type="Proteomes" id="UP001199319">
    <property type="component" value="Unassembled WGS sequence"/>
</dbReference>
<comment type="caution">
    <text evidence="1">The sequence shown here is derived from an EMBL/GenBank/DDBJ whole genome shotgun (WGS) entry which is preliminary data.</text>
</comment>
<dbReference type="EMBL" id="JAJEPW010000073">
    <property type="protein sequence ID" value="MCC2130820.1"/>
    <property type="molecule type" value="Genomic_DNA"/>
</dbReference>
<organism evidence="1 2">
    <name type="scientific">Brotocaccenecus cirricatena</name>
    <dbReference type="NCBI Taxonomy" id="3064195"/>
    <lineage>
        <taxon>Bacteria</taxon>
        <taxon>Bacillati</taxon>
        <taxon>Bacillota</taxon>
        <taxon>Clostridia</taxon>
        <taxon>Eubacteriales</taxon>
        <taxon>Oscillospiraceae</taxon>
        <taxon>Brotocaccenecus</taxon>
    </lineage>
</organism>
<accession>A0AAE3DFN2</accession>
<proteinExistence type="predicted"/>
<dbReference type="RefSeq" id="WP_302929948.1">
    <property type="nucleotide sequence ID" value="NZ_JAJEPW010000073.1"/>
</dbReference>
<keyword evidence="2" id="KW-1185">Reference proteome</keyword>
<sequence>MKNESTFGTIKSLSSFLTGFGIRQVKSRITGATQLTQVIDKLSVAAEIVCKPIFSGIFSFEGYDGILNRNVNRQVRSTLIRSNGKVNHLCIGENCFIKYWPEYTPKQENVRPHYSFYEINDLSFGYFISNLVEDVYIATVGANLPGTLTSMFYPIENTKEAHKLTEVSMEM</sequence>
<dbReference type="AlphaFoldDB" id="A0AAE3DFN2"/>
<protein>
    <submittedName>
        <fullName evidence="1">Uncharacterized protein</fullName>
    </submittedName>
</protein>
<evidence type="ECO:0000313" key="1">
    <source>
        <dbReference type="EMBL" id="MCC2130820.1"/>
    </source>
</evidence>
<evidence type="ECO:0000313" key="2">
    <source>
        <dbReference type="Proteomes" id="UP001199319"/>
    </source>
</evidence>
<gene>
    <name evidence="1" type="ORF">LKD37_15130</name>
</gene>
<reference evidence="1" key="1">
    <citation type="submission" date="2021-10" db="EMBL/GenBank/DDBJ databases">
        <title>Anaerobic single-cell dispensing facilitates the cultivation of human gut bacteria.</title>
        <authorList>
            <person name="Afrizal A."/>
        </authorList>
    </citation>
    <scope>NUCLEOTIDE SEQUENCE</scope>
    <source>
        <strain evidence="1">CLA-AA-H272</strain>
    </source>
</reference>